<dbReference type="GO" id="GO:0003676">
    <property type="term" value="F:nucleic acid binding"/>
    <property type="evidence" value="ECO:0007669"/>
    <property type="project" value="InterPro"/>
</dbReference>
<dbReference type="AlphaFoldDB" id="A0AAE1JJ41"/>
<evidence type="ECO:0000313" key="3">
    <source>
        <dbReference type="Proteomes" id="UP001293593"/>
    </source>
</evidence>
<dbReference type="InterPro" id="IPR053151">
    <property type="entry name" value="RNase_H-like"/>
</dbReference>
<reference evidence="2" key="1">
    <citation type="submission" date="2023-10" db="EMBL/GenBank/DDBJ databases">
        <title>Chromosome-level genome of the transformable northern wattle, Acacia crassicarpa.</title>
        <authorList>
            <person name="Massaro I."/>
            <person name="Sinha N.R."/>
            <person name="Poethig S."/>
            <person name="Leichty A.R."/>
        </authorList>
    </citation>
    <scope>NUCLEOTIDE SEQUENCE</scope>
    <source>
        <strain evidence="2">Acra3RX</strain>
        <tissue evidence="2">Leaf</tissue>
    </source>
</reference>
<dbReference type="Proteomes" id="UP001293593">
    <property type="component" value="Unassembled WGS sequence"/>
</dbReference>
<dbReference type="Gene3D" id="3.30.420.10">
    <property type="entry name" value="Ribonuclease H-like superfamily/Ribonuclease H"/>
    <property type="match status" value="1"/>
</dbReference>
<protein>
    <recommendedName>
        <fullName evidence="1">RNase H type-1 domain-containing protein</fullName>
    </recommendedName>
</protein>
<dbReference type="PANTHER" id="PTHR47723:SF23">
    <property type="entry name" value="REVERSE TRANSCRIPTASE-LIKE PROTEIN"/>
    <property type="match status" value="1"/>
</dbReference>
<accession>A0AAE1JJ41</accession>
<dbReference type="InterPro" id="IPR036397">
    <property type="entry name" value="RNaseH_sf"/>
</dbReference>
<dbReference type="InterPro" id="IPR002156">
    <property type="entry name" value="RNaseH_domain"/>
</dbReference>
<evidence type="ECO:0000313" key="2">
    <source>
        <dbReference type="EMBL" id="KAK4271401.1"/>
    </source>
</evidence>
<dbReference type="PANTHER" id="PTHR47723">
    <property type="entry name" value="OS05G0353850 PROTEIN"/>
    <property type="match status" value="1"/>
</dbReference>
<proteinExistence type="predicted"/>
<dbReference type="CDD" id="cd06222">
    <property type="entry name" value="RNase_H_like"/>
    <property type="match status" value="1"/>
</dbReference>
<evidence type="ECO:0000259" key="1">
    <source>
        <dbReference type="Pfam" id="PF13456"/>
    </source>
</evidence>
<gene>
    <name evidence="2" type="ORF">QN277_020103</name>
</gene>
<dbReference type="InterPro" id="IPR012337">
    <property type="entry name" value="RNaseH-like_sf"/>
</dbReference>
<keyword evidence="3" id="KW-1185">Reference proteome</keyword>
<sequence>MSQVMNIIRWQRTLPCYSNMIIRVLHKEAIPVEWKKPGIGWTKLNFDGSSKGGGGGRGRGRGGKASIGGLIRNDKAEFMLGYAESIGRANSTIAELKALRRGLELVVENGWNDKLWLEGDAKTLVEIISKRRKVRCMEVQKHISDINSILPEVNNLVVSHIYREGNRAADKFAQMGHLLEEPTIWRHVPPHEVLAIMRDDAQGKIVLRTRR</sequence>
<comment type="caution">
    <text evidence="2">The sequence shown here is derived from an EMBL/GenBank/DDBJ whole genome shotgun (WGS) entry which is preliminary data.</text>
</comment>
<dbReference type="EMBL" id="JAWXYG010000005">
    <property type="protein sequence ID" value="KAK4271401.1"/>
    <property type="molecule type" value="Genomic_DNA"/>
</dbReference>
<feature type="domain" description="RNase H type-1" evidence="1">
    <location>
        <begin position="61"/>
        <end position="175"/>
    </location>
</feature>
<dbReference type="Pfam" id="PF13456">
    <property type="entry name" value="RVT_3"/>
    <property type="match status" value="1"/>
</dbReference>
<dbReference type="SUPFAM" id="SSF53098">
    <property type="entry name" value="Ribonuclease H-like"/>
    <property type="match status" value="1"/>
</dbReference>
<dbReference type="GO" id="GO:0004523">
    <property type="term" value="F:RNA-DNA hybrid ribonuclease activity"/>
    <property type="evidence" value="ECO:0007669"/>
    <property type="project" value="InterPro"/>
</dbReference>
<organism evidence="2 3">
    <name type="scientific">Acacia crassicarpa</name>
    <name type="common">northern wattle</name>
    <dbReference type="NCBI Taxonomy" id="499986"/>
    <lineage>
        <taxon>Eukaryota</taxon>
        <taxon>Viridiplantae</taxon>
        <taxon>Streptophyta</taxon>
        <taxon>Embryophyta</taxon>
        <taxon>Tracheophyta</taxon>
        <taxon>Spermatophyta</taxon>
        <taxon>Magnoliopsida</taxon>
        <taxon>eudicotyledons</taxon>
        <taxon>Gunneridae</taxon>
        <taxon>Pentapetalae</taxon>
        <taxon>rosids</taxon>
        <taxon>fabids</taxon>
        <taxon>Fabales</taxon>
        <taxon>Fabaceae</taxon>
        <taxon>Caesalpinioideae</taxon>
        <taxon>mimosoid clade</taxon>
        <taxon>Acacieae</taxon>
        <taxon>Acacia</taxon>
    </lineage>
</organism>
<dbReference type="InterPro" id="IPR044730">
    <property type="entry name" value="RNase_H-like_dom_plant"/>
</dbReference>
<name>A0AAE1JJ41_9FABA</name>